<name>A0ABR3W5T7_9PEZI</name>
<accession>A0ABR3W5T7</accession>
<sequence>MGPVAGEAIFVLRLHFEKVHRWFVFPLVVICYFHPEGREANKSPRRRSFPWPDEMGCILFWIGSDADPWPGSLERLHCTISHHFPNSSLTSSWTCPQSSKQVRILIDQNGSAVLKRATPVCSGGSFDQWPEAECGVLCRKGKTSTDFVPIGQGAMHDHPALAPVQLRMTASTTSH</sequence>
<dbReference type="EMBL" id="JAZHXJ010000680">
    <property type="protein sequence ID" value="KAL1853976.1"/>
    <property type="molecule type" value="Genomic_DNA"/>
</dbReference>
<reference evidence="1 2" key="1">
    <citation type="journal article" date="2024" name="Commun. Biol.">
        <title>Comparative genomic analysis of thermophilic fungi reveals convergent evolutionary adaptations and gene losses.</title>
        <authorList>
            <person name="Steindorff A.S."/>
            <person name="Aguilar-Pontes M.V."/>
            <person name="Robinson A.J."/>
            <person name="Andreopoulos B."/>
            <person name="LaButti K."/>
            <person name="Kuo A."/>
            <person name="Mondo S."/>
            <person name="Riley R."/>
            <person name="Otillar R."/>
            <person name="Haridas S."/>
            <person name="Lipzen A."/>
            <person name="Grimwood J."/>
            <person name="Schmutz J."/>
            <person name="Clum A."/>
            <person name="Reid I.D."/>
            <person name="Moisan M.C."/>
            <person name="Butler G."/>
            <person name="Nguyen T.T.M."/>
            <person name="Dewar K."/>
            <person name="Conant G."/>
            <person name="Drula E."/>
            <person name="Henrissat B."/>
            <person name="Hansel C."/>
            <person name="Singer S."/>
            <person name="Hutchinson M.I."/>
            <person name="de Vries R.P."/>
            <person name="Natvig D.O."/>
            <person name="Powell A.J."/>
            <person name="Tsang A."/>
            <person name="Grigoriev I.V."/>
        </authorList>
    </citation>
    <scope>NUCLEOTIDE SEQUENCE [LARGE SCALE GENOMIC DNA]</scope>
    <source>
        <strain evidence="1 2">ATCC 24622</strain>
    </source>
</reference>
<organism evidence="1 2">
    <name type="scientific">Phialemonium thermophilum</name>
    <dbReference type="NCBI Taxonomy" id="223376"/>
    <lineage>
        <taxon>Eukaryota</taxon>
        <taxon>Fungi</taxon>
        <taxon>Dikarya</taxon>
        <taxon>Ascomycota</taxon>
        <taxon>Pezizomycotina</taxon>
        <taxon>Sordariomycetes</taxon>
        <taxon>Sordariomycetidae</taxon>
        <taxon>Cephalothecales</taxon>
        <taxon>Cephalothecaceae</taxon>
        <taxon>Phialemonium</taxon>
    </lineage>
</organism>
<evidence type="ECO:0000313" key="2">
    <source>
        <dbReference type="Proteomes" id="UP001586593"/>
    </source>
</evidence>
<keyword evidence="2" id="KW-1185">Reference proteome</keyword>
<proteinExistence type="predicted"/>
<protein>
    <submittedName>
        <fullName evidence="1">Uncharacterized protein</fullName>
    </submittedName>
</protein>
<dbReference type="Proteomes" id="UP001586593">
    <property type="component" value="Unassembled WGS sequence"/>
</dbReference>
<gene>
    <name evidence="1" type="ORF">VTK73DRAFT_8859</name>
</gene>
<evidence type="ECO:0000313" key="1">
    <source>
        <dbReference type="EMBL" id="KAL1853976.1"/>
    </source>
</evidence>
<comment type="caution">
    <text evidence="1">The sequence shown here is derived from an EMBL/GenBank/DDBJ whole genome shotgun (WGS) entry which is preliminary data.</text>
</comment>